<reference evidence="2 3" key="1">
    <citation type="journal article" date="2016" name="Nat. Commun.">
        <title>Thousands of microbial genomes shed light on interconnected biogeochemical processes in an aquifer system.</title>
        <authorList>
            <person name="Anantharaman K."/>
            <person name="Brown C.T."/>
            <person name="Hug L.A."/>
            <person name="Sharon I."/>
            <person name="Castelle C.J."/>
            <person name="Probst A.J."/>
            <person name="Thomas B.C."/>
            <person name="Singh A."/>
            <person name="Wilkins M.J."/>
            <person name="Karaoz U."/>
            <person name="Brodie E.L."/>
            <person name="Williams K.H."/>
            <person name="Hubbard S.S."/>
            <person name="Banfield J.F."/>
        </authorList>
    </citation>
    <scope>NUCLEOTIDE SEQUENCE [LARGE SCALE GENOMIC DNA]</scope>
</reference>
<evidence type="ECO:0008006" key="4">
    <source>
        <dbReference type="Google" id="ProtNLM"/>
    </source>
</evidence>
<organism evidence="2 3">
    <name type="scientific">Candidatus Yanofskybacteria bacterium RIFCSPHIGHO2_02_FULL_43_15c</name>
    <dbReference type="NCBI Taxonomy" id="1802679"/>
    <lineage>
        <taxon>Bacteria</taxon>
        <taxon>Candidatus Yanofskyibacteriota</taxon>
    </lineage>
</organism>
<evidence type="ECO:0000256" key="1">
    <source>
        <dbReference type="SAM" id="SignalP"/>
    </source>
</evidence>
<name>A0A1F8FEM8_9BACT</name>
<evidence type="ECO:0000313" key="3">
    <source>
        <dbReference type="Proteomes" id="UP000178197"/>
    </source>
</evidence>
<evidence type="ECO:0000313" key="2">
    <source>
        <dbReference type="EMBL" id="OGN11644.1"/>
    </source>
</evidence>
<sequence length="208" mass="24338">MKALKSIFLIFVLFLSSSCLAKKVSVINPVDFSKKDPAKFNYELWPNVEFEESSTSFLLVKNIQPHYLEKLNQITFDFDQYVQWLEKALRSESPLRPGLDEVIFMEKTAWLEDFAKTSYKAEDVIPLRGKIYGNVEAIQQAVVIFKPDGQSNLLLILCGNWKQRLCHYFYWTGHQWALVPHEIDQYNFTPLLSKFLYDRTGKLIIFLP</sequence>
<protein>
    <recommendedName>
        <fullName evidence="4">Lipoprotein</fullName>
    </recommendedName>
</protein>
<dbReference type="EMBL" id="MGJT01000029">
    <property type="protein sequence ID" value="OGN11644.1"/>
    <property type="molecule type" value="Genomic_DNA"/>
</dbReference>
<feature type="chain" id="PRO_5009535516" description="Lipoprotein" evidence="1">
    <location>
        <begin position="22"/>
        <end position="208"/>
    </location>
</feature>
<comment type="caution">
    <text evidence="2">The sequence shown here is derived from an EMBL/GenBank/DDBJ whole genome shotgun (WGS) entry which is preliminary data.</text>
</comment>
<proteinExistence type="predicted"/>
<feature type="signal peptide" evidence="1">
    <location>
        <begin position="1"/>
        <end position="21"/>
    </location>
</feature>
<accession>A0A1F8FEM8</accession>
<dbReference type="PROSITE" id="PS51257">
    <property type="entry name" value="PROKAR_LIPOPROTEIN"/>
    <property type="match status" value="1"/>
</dbReference>
<gene>
    <name evidence="2" type="ORF">A3C71_00850</name>
</gene>
<dbReference type="Proteomes" id="UP000178197">
    <property type="component" value="Unassembled WGS sequence"/>
</dbReference>
<keyword evidence="1" id="KW-0732">Signal</keyword>
<dbReference type="AlphaFoldDB" id="A0A1F8FEM8"/>